<feature type="region of interest" description="Disordered" evidence="1">
    <location>
        <begin position="721"/>
        <end position="744"/>
    </location>
</feature>
<feature type="compositionally biased region" description="Low complexity" evidence="1">
    <location>
        <begin position="599"/>
        <end position="610"/>
    </location>
</feature>
<accession>A0A9P5MS98</accession>
<evidence type="ECO:0008006" key="4">
    <source>
        <dbReference type="Google" id="ProtNLM"/>
    </source>
</evidence>
<feature type="compositionally biased region" description="Polar residues" evidence="1">
    <location>
        <begin position="379"/>
        <end position="397"/>
    </location>
</feature>
<feature type="region of interest" description="Disordered" evidence="1">
    <location>
        <begin position="128"/>
        <end position="148"/>
    </location>
</feature>
<name>A0A9P5MS98_9AGAM</name>
<dbReference type="AlphaFoldDB" id="A0A9P5MS98"/>
<sequence>MIPFTNKSARGFPLSRPATADSSFNPTAGGLRRHRGSILGVASDALRFGRRRKSIKELPPPPPPRLLIPEVIEVRASAHTPTFDEDEEAEREQLRAAAVQSVGFDVNISRPPADREHVFGDHGDINKKEGDTHAHEYGNGRPLPSILPPNFPLAADSGIPDVPEPTRTVRSRGHMSSPAAIRAAQPSLAPLTSAPAEVLAFPSTRVQLAAHEQLSATLPKHYPPPSLLMLALSKQWKARHVVLSAPVLAGASYLHIFKSSAPDERELERLEINERSVVFVNDEDVGGRRGVVRVGGIDVGALRRELNGEESGMTMMLLQILDANESQKWINAIKNAVLGQRSVRAGLGIPSNSSSVPEPRGDLDVMLSMRMQGMLPSPVKSSFNSPDETSKPEQNGLSEEVSATPRPPSVRSRPSSPRSPNGVLSLKSLFSVSGSGSIRPRSPSLARTASPDVASGESFGSAASSLLSMRTVADSPLIKPHSMLPPTGPALDPAAQLQRKIIDPQPNLDWAPLENSSKSALSTLPPPRPMSPSLNPPPLRKRAYTTNEPHQSSSSPDAGQLVYNHCNASTAGSFGVPVPETTRPPLERAWSDRGKPRANSVSSNSTTTESGGARRWSRQSSTLPRLTPPDDSLTPVSTIPHPPPWQNNALLSHDPERSPSRTSSQSQKTLPSIISSLHVASKRTSTSSSVYSVATTSSNPQHVGTFSIARALGSGHRLSMPPPRPAPCTALPPTPTGSDTECPVIAPPATVKTIRRNSLARRALRLSLGQPATAQTQSLPHASDGHASTAPTSRSHSRSTSVDSVPRSSLSHGHTVPPALLVPPTPPPTGPLPPPPPVAPTSIPAPLPTMPRTTSLRQRLRILSAPSGRSTPPPPTITTVVHPNLPALEIPTSIPATPICERIAHIGPDADFLHLDGETPVAIAPPKAALGAALLEDESEGSPVLSLLSFPPPPPLPSYRPHRPTVPPPPDRSPQQMTVLSPPPRKGSIRPLPSPSPEQERGQSHARDDEDMFLLTPPPLDLVRNTSTLSLSIVSGSV</sequence>
<feature type="compositionally biased region" description="Basic and acidic residues" evidence="1">
    <location>
        <begin position="585"/>
        <end position="595"/>
    </location>
</feature>
<feature type="compositionally biased region" description="Pro residues" evidence="1">
    <location>
        <begin position="721"/>
        <end position="735"/>
    </location>
</feature>
<feature type="compositionally biased region" description="Polar residues" evidence="1">
    <location>
        <begin position="544"/>
        <end position="557"/>
    </location>
</feature>
<dbReference type="OrthoDB" id="3256387at2759"/>
<evidence type="ECO:0000256" key="1">
    <source>
        <dbReference type="SAM" id="MobiDB-lite"/>
    </source>
</evidence>
<feature type="compositionally biased region" description="Basic and acidic residues" evidence="1">
    <location>
        <begin position="128"/>
        <end position="138"/>
    </location>
</feature>
<feature type="region of interest" description="Disordered" evidence="1">
    <location>
        <begin position="506"/>
        <end position="671"/>
    </location>
</feature>
<organism evidence="2 3">
    <name type="scientific">Russula ochroleuca</name>
    <dbReference type="NCBI Taxonomy" id="152965"/>
    <lineage>
        <taxon>Eukaryota</taxon>
        <taxon>Fungi</taxon>
        <taxon>Dikarya</taxon>
        <taxon>Basidiomycota</taxon>
        <taxon>Agaricomycotina</taxon>
        <taxon>Agaricomycetes</taxon>
        <taxon>Russulales</taxon>
        <taxon>Russulaceae</taxon>
        <taxon>Russula</taxon>
    </lineage>
</organism>
<feature type="compositionally biased region" description="Polar residues" evidence="1">
    <location>
        <begin position="660"/>
        <end position="671"/>
    </location>
</feature>
<protein>
    <recommendedName>
        <fullName evidence="4">PH domain-containing protein</fullName>
    </recommendedName>
</protein>
<feature type="compositionally biased region" description="Pro residues" evidence="1">
    <location>
        <begin position="524"/>
        <end position="538"/>
    </location>
</feature>
<dbReference type="EMBL" id="WHVB01000014">
    <property type="protein sequence ID" value="KAF8476745.1"/>
    <property type="molecule type" value="Genomic_DNA"/>
</dbReference>
<feature type="compositionally biased region" description="Low complexity" evidence="1">
    <location>
        <begin position="431"/>
        <end position="444"/>
    </location>
</feature>
<dbReference type="Proteomes" id="UP000759537">
    <property type="component" value="Unassembled WGS sequence"/>
</dbReference>
<feature type="compositionally biased region" description="Low complexity" evidence="1">
    <location>
        <begin position="786"/>
        <end position="806"/>
    </location>
</feature>
<keyword evidence="3" id="KW-1185">Reference proteome</keyword>
<comment type="caution">
    <text evidence="2">The sequence shown here is derived from an EMBL/GenBank/DDBJ whole genome shotgun (WGS) entry which is preliminary data.</text>
</comment>
<feature type="region of interest" description="Disordered" evidence="1">
    <location>
        <begin position="1"/>
        <end position="36"/>
    </location>
</feature>
<feature type="region of interest" description="Disordered" evidence="1">
    <location>
        <begin position="771"/>
        <end position="851"/>
    </location>
</feature>
<reference evidence="2" key="2">
    <citation type="journal article" date="2020" name="Nat. Commun.">
        <title>Large-scale genome sequencing of mycorrhizal fungi provides insights into the early evolution of symbiotic traits.</title>
        <authorList>
            <person name="Miyauchi S."/>
            <person name="Kiss E."/>
            <person name="Kuo A."/>
            <person name="Drula E."/>
            <person name="Kohler A."/>
            <person name="Sanchez-Garcia M."/>
            <person name="Morin E."/>
            <person name="Andreopoulos B."/>
            <person name="Barry K.W."/>
            <person name="Bonito G."/>
            <person name="Buee M."/>
            <person name="Carver A."/>
            <person name="Chen C."/>
            <person name="Cichocki N."/>
            <person name="Clum A."/>
            <person name="Culley D."/>
            <person name="Crous P.W."/>
            <person name="Fauchery L."/>
            <person name="Girlanda M."/>
            <person name="Hayes R.D."/>
            <person name="Keri Z."/>
            <person name="LaButti K."/>
            <person name="Lipzen A."/>
            <person name="Lombard V."/>
            <person name="Magnuson J."/>
            <person name="Maillard F."/>
            <person name="Murat C."/>
            <person name="Nolan M."/>
            <person name="Ohm R.A."/>
            <person name="Pangilinan J."/>
            <person name="Pereira M.F."/>
            <person name="Perotto S."/>
            <person name="Peter M."/>
            <person name="Pfister S."/>
            <person name="Riley R."/>
            <person name="Sitrit Y."/>
            <person name="Stielow J.B."/>
            <person name="Szollosi G."/>
            <person name="Zifcakova L."/>
            <person name="Stursova M."/>
            <person name="Spatafora J.W."/>
            <person name="Tedersoo L."/>
            <person name="Vaario L.M."/>
            <person name="Yamada A."/>
            <person name="Yan M."/>
            <person name="Wang P."/>
            <person name="Xu J."/>
            <person name="Bruns T."/>
            <person name="Baldrian P."/>
            <person name="Vilgalys R."/>
            <person name="Dunand C."/>
            <person name="Henrissat B."/>
            <person name="Grigoriev I.V."/>
            <person name="Hibbett D."/>
            <person name="Nagy L.G."/>
            <person name="Martin F.M."/>
        </authorList>
    </citation>
    <scope>NUCLEOTIDE SEQUENCE</scope>
    <source>
        <strain evidence="2">Prilba</strain>
    </source>
</reference>
<feature type="compositionally biased region" description="Pro residues" evidence="1">
    <location>
        <begin position="950"/>
        <end position="972"/>
    </location>
</feature>
<evidence type="ECO:0000313" key="2">
    <source>
        <dbReference type="EMBL" id="KAF8476745.1"/>
    </source>
</evidence>
<feature type="compositionally biased region" description="Polar residues" evidence="1">
    <location>
        <begin position="771"/>
        <end position="780"/>
    </location>
</feature>
<proteinExistence type="predicted"/>
<evidence type="ECO:0000313" key="3">
    <source>
        <dbReference type="Proteomes" id="UP000759537"/>
    </source>
</evidence>
<feature type="compositionally biased region" description="Basic and acidic residues" evidence="1">
    <location>
        <begin position="998"/>
        <end position="1008"/>
    </location>
</feature>
<feature type="region of interest" description="Disordered" evidence="1">
    <location>
        <begin position="375"/>
        <end position="459"/>
    </location>
</feature>
<feature type="region of interest" description="Disordered" evidence="1">
    <location>
        <begin position="943"/>
        <end position="1021"/>
    </location>
</feature>
<feature type="compositionally biased region" description="Low complexity" evidence="1">
    <location>
        <begin position="409"/>
        <end position="420"/>
    </location>
</feature>
<reference evidence="2" key="1">
    <citation type="submission" date="2019-10" db="EMBL/GenBank/DDBJ databases">
        <authorList>
            <consortium name="DOE Joint Genome Institute"/>
            <person name="Kuo A."/>
            <person name="Miyauchi S."/>
            <person name="Kiss E."/>
            <person name="Drula E."/>
            <person name="Kohler A."/>
            <person name="Sanchez-Garcia M."/>
            <person name="Andreopoulos B."/>
            <person name="Barry K.W."/>
            <person name="Bonito G."/>
            <person name="Buee M."/>
            <person name="Carver A."/>
            <person name="Chen C."/>
            <person name="Cichocki N."/>
            <person name="Clum A."/>
            <person name="Culley D."/>
            <person name="Crous P.W."/>
            <person name="Fauchery L."/>
            <person name="Girlanda M."/>
            <person name="Hayes R."/>
            <person name="Keri Z."/>
            <person name="LaButti K."/>
            <person name="Lipzen A."/>
            <person name="Lombard V."/>
            <person name="Magnuson J."/>
            <person name="Maillard F."/>
            <person name="Morin E."/>
            <person name="Murat C."/>
            <person name="Nolan M."/>
            <person name="Ohm R."/>
            <person name="Pangilinan J."/>
            <person name="Pereira M."/>
            <person name="Perotto S."/>
            <person name="Peter M."/>
            <person name="Riley R."/>
            <person name="Sitrit Y."/>
            <person name="Stielow B."/>
            <person name="Szollosi G."/>
            <person name="Zifcakova L."/>
            <person name="Stursova M."/>
            <person name="Spatafora J.W."/>
            <person name="Tedersoo L."/>
            <person name="Vaario L.-M."/>
            <person name="Yamada A."/>
            <person name="Yan M."/>
            <person name="Wang P."/>
            <person name="Xu J."/>
            <person name="Bruns T."/>
            <person name="Baldrian P."/>
            <person name="Vilgalys R."/>
            <person name="Henrissat B."/>
            <person name="Grigoriev I.V."/>
            <person name="Hibbett D."/>
            <person name="Nagy L.G."/>
            <person name="Martin F.M."/>
        </authorList>
    </citation>
    <scope>NUCLEOTIDE SEQUENCE</scope>
    <source>
        <strain evidence="2">Prilba</strain>
    </source>
</reference>
<feature type="compositionally biased region" description="Pro residues" evidence="1">
    <location>
        <begin position="820"/>
        <end position="849"/>
    </location>
</feature>
<gene>
    <name evidence="2" type="ORF">DFH94DRAFT_105598</name>
</gene>